<accession>A0A7D6A0H1</accession>
<sequence>MTLLTPYDLSGTQLTSRVVMAPMTRSRAKDTVPNASTAAYYRQRAGAGLLITEGAQITQEGQGYLFTPGIFSPEQVAGWRRVTDQVHEAGGKIFIQLWHVGRISHTSLQPNGNAPVSSVDTLAENTTCYGYTADGEPGQVQVTRPRALPAAEVARVSQDFVKAAENAILAGFDGVEIHGANGYIFEQFINGGLNTRTDAYGGSIENRLRFLLETVDMISAAIGSHRVGLRVAPFGRLSAMPAFADERETWLAAAAALSSRDLAYVHLSDQDSLCGNLMNREFVREFREVYRGTLMFAGSLTQETAQAMLDDGLVDLAAFGRPYISNPDLVDRFKRGLPLSPFDRATFYGGGDEGYIDYPPYGGHS</sequence>
<dbReference type="InterPro" id="IPR045247">
    <property type="entry name" value="Oye-like"/>
</dbReference>
<dbReference type="GO" id="GO:0010181">
    <property type="term" value="F:FMN binding"/>
    <property type="evidence" value="ECO:0007669"/>
    <property type="project" value="InterPro"/>
</dbReference>
<dbReference type="CDD" id="cd02933">
    <property type="entry name" value="OYE_like_FMN"/>
    <property type="match status" value="1"/>
</dbReference>
<protein>
    <submittedName>
        <fullName evidence="5">Alkene reductase</fullName>
    </submittedName>
</protein>
<keyword evidence="3" id="KW-0560">Oxidoreductase</keyword>
<dbReference type="FunFam" id="3.20.20.70:FF:000059">
    <property type="entry name" value="N-ethylmaleimide reductase, FMN-linked"/>
    <property type="match status" value="1"/>
</dbReference>
<proteinExistence type="inferred from homology"/>
<evidence type="ECO:0000313" key="6">
    <source>
        <dbReference type="Proteomes" id="UP000510934"/>
    </source>
</evidence>
<dbReference type="RefSeq" id="WP_180688106.1">
    <property type="nucleotide sequence ID" value="NZ_CP059052.1"/>
</dbReference>
<dbReference type="Pfam" id="PF00724">
    <property type="entry name" value="Oxidored_FMN"/>
    <property type="match status" value="1"/>
</dbReference>
<dbReference type="PANTHER" id="PTHR22893:SF91">
    <property type="entry name" value="NADPH DEHYDROGENASE 2-RELATED"/>
    <property type="match status" value="1"/>
</dbReference>
<comment type="similarity">
    <text evidence="2">Belongs to the NADH:flavin oxidoreductase/NADH oxidase family.</text>
</comment>
<evidence type="ECO:0000256" key="3">
    <source>
        <dbReference type="ARBA" id="ARBA00023002"/>
    </source>
</evidence>
<dbReference type="GO" id="GO:0005829">
    <property type="term" value="C:cytosol"/>
    <property type="evidence" value="ECO:0007669"/>
    <property type="project" value="UniProtKB-ARBA"/>
</dbReference>
<comment type="cofactor">
    <cofactor evidence="1">
        <name>FMN</name>
        <dbReference type="ChEBI" id="CHEBI:58210"/>
    </cofactor>
</comment>
<dbReference type="SUPFAM" id="SSF51395">
    <property type="entry name" value="FMN-linked oxidoreductases"/>
    <property type="match status" value="1"/>
</dbReference>
<dbReference type="EMBL" id="CP059052">
    <property type="protein sequence ID" value="QLJ11861.1"/>
    <property type="molecule type" value="Genomic_DNA"/>
</dbReference>
<dbReference type="GO" id="GO:0016628">
    <property type="term" value="F:oxidoreductase activity, acting on the CH-CH group of donors, NAD or NADP as acceptor"/>
    <property type="evidence" value="ECO:0007669"/>
    <property type="project" value="UniProtKB-ARBA"/>
</dbReference>
<evidence type="ECO:0000313" key="5">
    <source>
        <dbReference type="EMBL" id="QLJ11861.1"/>
    </source>
</evidence>
<gene>
    <name evidence="5" type="ORF">H0H12_15390</name>
</gene>
<dbReference type="PANTHER" id="PTHR22893">
    <property type="entry name" value="NADH OXIDOREDUCTASE-RELATED"/>
    <property type="match status" value="1"/>
</dbReference>
<dbReference type="InterPro" id="IPR013785">
    <property type="entry name" value="Aldolase_TIM"/>
</dbReference>
<dbReference type="AlphaFoldDB" id="A0A7D6A0H1"/>
<name>A0A7D6A0H1_PSEPU</name>
<evidence type="ECO:0000256" key="2">
    <source>
        <dbReference type="ARBA" id="ARBA00005979"/>
    </source>
</evidence>
<dbReference type="InterPro" id="IPR001155">
    <property type="entry name" value="OxRdtase_FMN_N"/>
</dbReference>
<evidence type="ECO:0000256" key="1">
    <source>
        <dbReference type="ARBA" id="ARBA00001917"/>
    </source>
</evidence>
<evidence type="ECO:0000259" key="4">
    <source>
        <dbReference type="Pfam" id="PF00724"/>
    </source>
</evidence>
<dbReference type="Gene3D" id="3.20.20.70">
    <property type="entry name" value="Aldolase class I"/>
    <property type="match status" value="1"/>
</dbReference>
<dbReference type="Proteomes" id="UP000510934">
    <property type="component" value="Chromosome"/>
</dbReference>
<reference evidence="5 6" key="1">
    <citation type="journal article" date="2009" name="Mikrobiologiia">
        <title>[Phenanthren biodegradation and interaction of Pseudomonas putida BS3701 and Burkholderia sp.BS3702 in plant rhizosphere].</title>
        <authorList>
            <person name="Ovchinnikova A.A."/>
            <person name="Vetrova A.A."/>
            <person name="Filonov A.E."/>
            <person name="Boronin A.M."/>
        </authorList>
    </citation>
    <scope>NUCLEOTIDE SEQUENCE [LARGE SCALE GENOMIC DNA]</scope>
    <source>
        <strain evidence="5 6">BS3701</strain>
    </source>
</reference>
<organism evidence="5 6">
    <name type="scientific">Pseudomonas putida</name>
    <name type="common">Arthrobacter siderocapsulatus</name>
    <dbReference type="NCBI Taxonomy" id="303"/>
    <lineage>
        <taxon>Bacteria</taxon>
        <taxon>Pseudomonadati</taxon>
        <taxon>Pseudomonadota</taxon>
        <taxon>Gammaproteobacteria</taxon>
        <taxon>Pseudomonadales</taxon>
        <taxon>Pseudomonadaceae</taxon>
        <taxon>Pseudomonas</taxon>
    </lineage>
</organism>
<feature type="domain" description="NADH:flavin oxidoreductase/NADH oxidase N-terminal" evidence="4">
    <location>
        <begin position="3"/>
        <end position="339"/>
    </location>
</feature>